<sequence length="1127" mass="126332">MVIFTEGKSRAIHSPRYLTLRHVRRAVRLKKRSLGVLGEHDDDDEPELEPGYEMLSSFWVPGLLAGAVHRIKVNQKIDSPRKSDPSMLLEAEQPFFVDAPRFFLPEGSVHSVYPPSGYAEDHRILPHIVLTDPHLPWERRMQEGISKKELAKARNQVPWVALITFTQDELKLAPDVLERMFRDTSLPKPVQQTSTLAINTKLDDYWKTNDTTKPIKEDPLLKDESGDFIFIPAELFTSLFSPFDKNNKRQNVPHPDPSPFKYLSHVRKINTTGMAVSGVEEIGIFSIVVGYRSGMLDNLTDATVSVHLVSIEGIQRVDFPIKTPYVSLCSLHSWNYTVQAPGQLNVRRGFTNLGSTLNVLRAPDALIDQFREGDDVAARLAKRLEDGFSLVKYRVQTGEETVALYRGPFTPTTVRELQLTNCSNSGVDLQILDKQVGIMDITYSSAWQLGKTLALGDQAFTAALGRLRTAIHTRAMREAKLLVVTAMSENAIRRRTEILSDLSDMVKNLDQIHLSNTPDEAAPFIAGGPLQRWHRRRLRNKEVPGLGFSASAIEDIYLDEAIKAARSLAKATDGTIYDETNTPVSTDWMAVMAWVLDRMFLVGVPAHYLILDPTHLEPESLKFFYIDPNWIDALVDGALSLGNHMGVDKDRVAIKTALNDYIRHKPHFQMHTPQIPAYGFLLRSDLVTMFPDLKVNTLPEPKVQPPTRAPLLRHEIIADGVMLAFLDQPPASDTWNGLVFTQPPHQERFAVSSTLEVDSALLDIRRQYTVDRKLDPDRYQILETLPVKPQDVDNFFVWGSTASLTDLHILRLPRFAKQQLEILKKKMPAKYFNDDTATSALLAMQLNDPIYSLTIGLTTASSQAALRSLTSPGDGAAVEPDVPRTLQQLSLPRVDKYKLPNEADNDDDDISEPDDFLRAVAPLFQHDASYKPAPHVLLNLAPHVRAIPTETTTPAADISPLTTLGPSQVPGYTCNIHSVSLSDVRVDKDTLPQDLVFSVVAEKQNKHTRYKLKEFAIKVPLGSIKDRALMETYDGPGASMLSNLRFNVLVSFLTEGTSSFLKLRLVPRSEKGYIDVPKVKEMGFLLSLATVNPYQHQDMIDIYTVADYDNDPDSPHSSKFPIMFSTK</sequence>
<accession>A0A6V8HIR6</accession>
<organism evidence="1 2">
    <name type="scientific">Talaromyces pinophilus</name>
    <name type="common">Penicillium pinophilum</name>
    <dbReference type="NCBI Taxonomy" id="128442"/>
    <lineage>
        <taxon>Eukaryota</taxon>
        <taxon>Fungi</taxon>
        <taxon>Dikarya</taxon>
        <taxon>Ascomycota</taxon>
        <taxon>Pezizomycotina</taxon>
        <taxon>Eurotiomycetes</taxon>
        <taxon>Eurotiomycetidae</taxon>
        <taxon>Eurotiales</taxon>
        <taxon>Trichocomaceae</taxon>
        <taxon>Talaromyces</taxon>
        <taxon>Talaromyces sect. Talaromyces</taxon>
    </lineage>
</organism>
<proteinExistence type="predicted"/>
<name>A0A6V8HIR6_TALPI</name>
<protein>
    <submittedName>
        <fullName evidence="1">Uncharacterized protein</fullName>
    </submittedName>
</protein>
<evidence type="ECO:0000313" key="2">
    <source>
        <dbReference type="Proteomes" id="UP000053095"/>
    </source>
</evidence>
<keyword evidence="2" id="KW-1185">Reference proteome</keyword>
<reference evidence="2" key="1">
    <citation type="journal article" date="2015" name="Genome Announc.">
        <title>Draft genome sequence of Talaromyces cellulolyticus strain Y-94, a source of lignocellulosic biomass-degrading enzymes.</title>
        <authorList>
            <person name="Fujii T."/>
            <person name="Koike H."/>
            <person name="Sawayama S."/>
            <person name="Yano S."/>
            <person name="Inoue H."/>
        </authorList>
    </citation>
    <scope>NUCLEOTIDE SEQUENCE [LARGE SCALE GENOMIC DNA]</scope>
    <source>
        <strain evidence="2">Y-94</strain>
    </source>
</reference>
<gene>
    <name evidence="1" type="ORF">TCE0_042r15063</name>
</gene>
<dbReference type="EMBL" id="DF933838">
    <property type="protein sequence ID" value="GAM41726.1"/>
    <property type="molecule type" value="Genomic_DNA"/>
</dbReference>
<evidence type="ECO:0000313" key="1">
    <source>
        <dbReference type="EMBL" id="GAM41726.1"/>
    </source>
</evidence>
<comment type="caution">
    <text evidence="1">The sequence shown here is derived from an EMBL/GenBank/DDBJ whole genome shotgun (WGS) entry which is preliminary data.</text>
</comment>
<dbReference type="Proteomes" id="UP000053095">
    <property type="component" value="Unassembled WGS sequence"/>
</dbReference>
<dbReference type="AlphaFoldDB" id="A0A6V8HIR6"/>